<dbReference type="OrthoDB" id="5368863at2759"/>
<keyword evidence="3" id="KW-0539">Nucleus</keyword>
<dbReference type="GO" id="GO:0000110">
    <property type="term" value="C:nucleotide-excision repair factor 1 complex"/>
    <property type="evidence" value="ECO:0007669"/>
    <property type="project" value="TreeGrafter"/>
</dbReference>
<evidence type="ECO:0000256" key="2">
    <source>
        <dbReference type="ARBA" id="ARBA00022833"/>
    </source>
</evidence>
<dbReference type="RefSeq" id="XP_005848203.1">
    <property type="nucleotide sequence ID" value="XM_005848141.1"/>
</dbReference>
<dbReference type="Proteomes" id="UP000008141">
    <property type="component" value="Unassembled WGS sequence"/>
</dbReference>
<sequence>MEPAAARVEGGFLPEPAPSRPPAASGSWPAAPPQRPAPPPPPPRRPASGWAPPLDPDRLDELPDAAADAPQTAGCSRCTSLSLNAEWHRAFGVSTAKQRYSLSDGDLAKLGSLRKANPHKKDWQPMHLYLESQVAAAAHAKHGGAEGLQQFQQGRLDARMQSKLKRRQEEKRREQQEEARLRRIRQRIDGQGRGQDAEAALSDNEVEEI</sequence>
<feature type="region of interest" description="Disordered" evidence="4">
    <location>
        <begin position="1"/>
        <end position="76"/>
    </location>
</feature>
<dbReference type="Gene3D" id="3.90.530.10">
    <property type="entry name" value="XPA C-terminal domain"/>
    <property type="match status" value="1"/>
</dbReference>
<feature type="compositionally biased region" description="Basic and acidic residues" evidence="4">
    <location>
        <begin position="167"/>
        <end position="190"/>
    </location>
</feature>
<accession>E1ZCT2</accession>
<dbReference type="GO" id="GO:0006284">
    <property type="term" value="P:base-excision repair"/>
    <property type="evidence" value="ECO:0007669"/>
    <property type="project" value="TreeGrafter"/>
</dbReference>
<proteinExistence type="predicted"/>
<dbReference type="PANTHER" id="PTHR10142">
    <property type="entry name" value="DNA REPAIR PROTEIN COMPLEMENTING XP-A CELLS"/>
    <property type="match status" value="1"/>
</dbReference>
<dbReference type="PANTHER" id="PTHR10142:SF0">
    <property type="entry name" value="DNA REPAIR PROTEIN COMPLEMENTING XP-A CELLS"/>
    <property type="match status" value="1"/>
</dbReference>
<dbReference type="SUPFAM" id="SSF46955">
    <property type="entry name" value="Putative DNA-binding domain"/>
    <property type="match status" value="1"/>
</dbReference>
<dbReference type="STRING" id="554065.E1ZCT2"/>
<dbReference type="eggNOG" id="ENOG502SBZB">
    <property type="taxonomic scope" value="Eukaryota"/>
</dbReference>
<reference evidence="6 7" key="1">
    <citation type="journal article" date="2010" name="Plant Cell">
        <title>The Chlorella variabilis NC64A genome reveals adaptation to photosymbiosis, coevolution with viruses, and cryptic sex.</title>
        <authorList>
            <person name="Blanc G."/>
            <person name="Duncan G."/>
            <person name="Agarkova I."/>
            <person name="Borodovsky M."/>
            <person name="Gurnon J."/>
            <person name="Kuo A."/>
            <person name="Lindquist E."/>
            <person name="Lucas S."/>
            <person name="Pangilinan J."/>
            <person name="Polle J."/>
            <person name="Salamov A."/>
            <person name="Terry A."/>
            <person name="Yamada T."/>
            <person name="Dunigan D.D."/>
            <person name="Grigoriev I.V."/>
            <person name="Claverie J.M."/>
            <person name="Van Etten J.L."/>
        </authorList>
    </citation>
    <scope>NUCLEOTIDE SEQUENCE [LARGE SCALE GENOMIC DNA]</scope>
    <source>
        <strain evidence="6 7">NC64A</strain>
    </source>
</reference>
<dbReference type="KEGG" id="cvr:CHLNCDRAFT_144686"/>
<feature type="region of interest" description="Disordered" evidence="4">
    <location>
        <begin position="162"/>
        <end position="209"/>
    </location>
</feature>
<dbReference type="InParanoid" id="E1ZCT2"/>
<gene>
    <name evidence="6" type="ORF">CHLNCDRAFT_144686</name>
</gene>
<dbReference type="GO" id="GO:1901255">
    <property type="term" value="P:nucleotide-excision repair involved in interstrand cross-link repair"/>
    <property type="evidence" value="ECO:0007669"/>
    <property type="project" value="TreeGrafter"/>
</dbReference>
<dbReference type="InterPro" id="IPR000465">
    <property type="entry name" value="XPA/RAD14"/>
</dbReference>
<evidence type="ECO:0000256" key="3">
    <source>
        <dbReference type="ARBA" id="ARBA00023242"/>
    </source>
</evidence>
<comment type="subcellular location">
    <subcellularLocation>
        <location evidence="1">Nucleus</location>
    </subcellularLocation>
</comment>
<dbReference type="EMBL" id="GL433842">
    <property type="protein sequence ID" value="EFN56101.1"/>
    <property type="molecule type" value="Genomic_DNA"/>
</dbReference>
<evidence type="ECO:0000313" key="7">
    <source>
        <dbReference type="Proteomes" id="UP000008141"/>
    </source>
</evidence>
<name>E1ZCT2_CHLVA</name>
<dbReference type="GO" id="GO:0000715">
    <property type="term" value="P:nucleotide-excision repair, DNA damage recognition"/>
    <property type="evidence" value="ECO:0007669"/>
    <property type="project" value="TreeGrafter"/>
</dbReference>
<keyword evidence="2" id="KW-0862">Zinc</keyword>
<evidence type="ECO:0000259" key="5">
    <source>
        <dbReference type="Pfam" id="PF05181"/>
    </source>
</evidence>
<evidence type="ECO:0000313" key="6">
    <source>
        <dbReference type="EMBL" id="EFN56101.1"/>
    </source>
</evidence>
<evidence type="ECO:0000256" key="1">
    <source>
        <dbReference type="ARBA" id="ARBA00004123"/>
    </source>
</evidence>
<dbReference type="AlphaFoldDB" id="E1ZCT2"/>
<dbReference type="GO" id="GO:0070914">
    <property type="term" value="P:UV-damage excision repair"/>
    <property type="evidence" value="ECO:0007669"/>
    <property type="project" value="TreeGrafter"/>
</dbReference>
<dbReference type="CDD" id="cd21075">
    <property type="entry name" value="DBD_XPA-like"/>
    <property type="match status" value="1"/>
</dbReference>
<organism evidence="7">
    <name type="scientific">Chlorella variabilis</name>
    <name type="common">Green alga</name>
    <dbReference type="NCBI Taxonomy" id="554065"/>
    <lineage>
        <taxon>Eukaryota</taxon>
        <taxon>Viridiplantae</taxon>
        <taxon>Chlorophyta</taxon>
        <taxon>core chlorophytes</taxon>
        <taxon>Trebouxiophyceae</taxon>
        <taxon>Chlorellales</taxon>
        <taxon>Chlorellaceae</taxon>
        <taxon>Chlorella clade</taxon>
        <taxon>Chlorella</taxon>
    </lineage>
</organism>
<protein>
    <recommendedName>
        <fullName evidence="5">XPA C-terminal domain-containing protein</fullName>
    </recommendedName>
</protein>
<dbReference type="InterPro" id="IPR022656">
    <property type="entry name" value="XPA_C"/>
</dbReference>
<feature type="compositionally biased region" description="Pro residues" evidence="4">
    <location>
        <begin position="30"/>
        <end position="45"/>
    </location>
</feature>
<keyword evidence="7" id="KW-1185">Reference proteome</keyword>
<dbReference type="Pfam" id="PF05181">
    <property type="entry name" value="XPA_C"/>
    <property type="match status" value="1"/>
</dbReference>
<dbReference type="InterPro" id="IPR037129">
    <property type="entry name" value="XPA_sf"/>
</dbReference>
<dbReference type="GeneID" id="17355593"/>
<dbReference type="GO" id="GO:0003684">
    <property type="term" value="F:damaged DNA binding"/>
    <property type="evidence" value="ECO:0007669"/>
    <property type="project" value="InterPro"/>
</dbReference>
<feature type="domain" description="XPA C-terminal" evidence="5">
    <location>
        <begin position="94"/>
        <end position="134"/>
    </location>
</feature>
<dbReference type="InterPro" id="IPR009061">
    <property type="entry name" value="DNA-bd_dom_put_sf"/>
</dbReference>
<evidence type="ECO:0000256" key="4">
    <source>
        <dbReference type="SAM" id="MobiDB-lite"/>
    </source>
</evidence>